<feature type="domain" description="FLYWCH-type" evidence="4">
    <location>
        <begin position="179"/>
        <end position="230"/>
    </location>
</feature>
<evidence type="ECO:0000313" key="6">
    <source>
        <dbReference type="Proteomes" id="UP001107558"/>
    </source>
</evidence>
<reference evidence="5" key="1">
    <citation type="submission" date="2021-03" db="EMBL/GenBank/DDBJ databases">
        <title>Chromosome level genome of the anhydrobiotic midge Polypedilum vanderplanki.</title>
        <authorList>
            <person name="Yoshida Y."/>
            <person name="Kikawada T."/>
            <person name="Gusev O."/>
        </authorList>
    </citation>
    <scope>NUCLEOTIDE SEQUENCE</scope>
    <source>
        <strain evidence="5">NIAS01</strain>
        <tissue evidence="5">Whole body or cell culture</tissue>
    </source>
</reference>
<evidence type="ECO:0000256" key="1">
    <source>
        <dbReference type="ARBA" id="ARBA00022723"/>
    </source>
</evidence>
<sequence>MFDTKDIEVAEFIQTNRGGRKLLYKGFSFTQNRKFQSGIISWKCTKYKQWKCLARAVTRCVDDVEYIKISKPIHSHPCDINCNNPIFRFVQSKRGSMQIFYNGNTYTPNDKIGGDKRWWKCSMYYRKACKARIQTVTSFDNQTLLKISRPEHTHPKMYQSSSKKSKTRTTLADSSQLLFISGQRGNPKLVLDGYSFTRNKSNDQQIYWRCTKRRQTKCLAKVVTDASGSRCKKCEIDWKCETFWAVLPPREDNNSDELPYSFVVGQRGSPKILYDGFTYICTKSLNDRKYWVCGKQRSKSCKARVITTKQIKKKKEAKKTTPVSKKEDLEEIFKRPSMKTVYVPTTFGAMKVFYKDYLFTHHYTRNRVARYRCDCFDKHKCPATIVVKESKTYPGVIIEHNHEAKQKIIQ</sequence>
<keyword evidence="6" id="KW-1185">Reference proteome</keyword>
<dbReference type="PANTHER" id="PTHR31665:SF0">
    <property type="entry name" value="FLYWCH FAMILY MEMBER 2"/>
    <property type="match status" value="1"/>
</dbReference>
<dbReference type="Gene3D" id="2.20.25.240">
    <property type="match status" value="5"/>
</dbReference>
<evidence type="ECO:0000256" key="3">
    <source>
        <dbReference type="ARBA" id="ARBA00022833"/>
    </source>
</evidence>
<dbReference type="InterPro" id="IPR007588">
    <property type="entry name" value="Znf_FLYWCH"/>
</dbReference>
<dbReference type="PANTHER" id="PTHR31665">
    <property type="entry name" value="FLYWCH FAMILY MEMBER 2-RELATED"/>
    <property type="match status" value="1"/>
</dbReference>
<dbReference type="EMBL" id="JADBJN010000003">
    <property type="protein sequence ID" value="KAG5672368.1"/>
    <property type="molecule type" value="Genomic_DNA"/>
</dbReference>
<dbReference type="AlphaFoldDB" id="A0A9J6BRN0"/>
<name>A0A9J6BRN0_POLVA</name>
<proteinExistence type="predicted"/>
<organism evidence="5 6">
    <name type="scientific">Polypedilum vanderplanki</name>
    <name type="common">Sleeping chironomid midge</name>
    <dbReference type="NCBI Taxonomy" id="319348"/>
    <lineage>
        <taxon>Eukaryota</taxon>
        <taxon>Metazoa</taxon>
        <taxon>Ecdysozoa</taxon>
        <taxon>Arthropoda</taxon>
        <taxon>Hexapoda</taxon>
        <taxon>Insecta</taxon>
        <taxon>Pterygota</taxon>
        <taxon>Neoptera</taxon>
        <taxon>Endopterygota</taxon>
        <taxon>Diptera</taxon>
        <taxon>Nematocera</taxon>
        <taxon>Chironomoidea</taxon>
        <taxon>Chironomidae</taxon>
        <taxon>Chironominae</taxon>
        <taxon>Polypedilum</taxon>
        <taxon>Polypedilum</taxon>
    </lineage>
</organism>
<feature type="domain" description="FLYWCH-type" evidence="4">
    <location>
        <begin position="262"/>
        <end position="309"/>
    </location>
</feature>
<evidence type="ECO:0000256" key="2">
    <source>
        <dbReference type="ARBA" id="ARBA00022771"/>
    </source>
</evidence>
<protein>
    <recommendedName>
        <fullName evidence="4">FLYWCH-type domain-containing protein</fullName>
    </recommendedName>
</protein>
<dbReference type="Proteomes" id="UP001107558">
    <property type="component" value="Chromosome 3"/>
</dbReference>
<feature type="domain" description="FLYWCH-type" evidence="4">
    <location>
        <begin position="12"/>
        <end position="76"/>
    </location>
</feature>
<accession>A0A9J6BRN0</accession>
<feature type="domain" description="FLYWCH-type" evidence="4">
    <location>
        <begin position="342"/>
        <end position="402"/>
    </location>
</feature>
<feature type="domain" description="FLYWCH-type" evidence="4">
    <location>
        <begin position="89"/>
        <end position="154"/>
    </location>
</feature>
<dbReference type="InterPro" id="IPR040312">
    <property type="entry name" value="FWCH1/FWCH2"/>
</dbReference>
<keyword evidence="1" id="KW-0479">Metal-binding</keyword>
<gene>
    <name evidence="5" type="ORF">PVAND_002500</name>
</gene>
<keyword evidence="3" id="KW-0862">Zinc</keyword>
<dbReference type="GO" id="GO:0008270">
    <property type="term" value="F:zinc ion binding"/>
    <property type="evidence" value="ECO:0007669"/>
    <property type="project" value="UniProtKB-KW"/>
</dbReference>
<dbReference type="Pfam" id="PF04500">
    <property type="entry name" value="FLYWCH"/>
    <property type="match status" value="5"/>
</dbReference>
<comment type="caution">
    <text evidence="5">The sequence shown here is derived from an EMBL/GenBank/DDBJ whole genome shotgun (WGS) entry which is preliminary data.</text>
</comment>
<keyword evidence="2" id="KW-0863">Zinc-finger</keyword>
<dbReference type="OrthoDB" id="6159439at2759"/>
<evidence type="ECO:0000313" key="5">
    <source>
        <dbReference type="EMBL" id="KAG5672368.1"/>
    </source>
</evidence>
<evidence type="ECO:0000259" key="4">
    <source>
        <dbReference type="Pfam" id="PF04500"/>
    </source>
</evidence>